<sequence length="24" mass="2924">MDRTKCCFVRESNPIHVAWRQPSY</sequence>
<dbReference type="AlphaFoldDB" id="A0A2H1WNT3"/>
<protein>
    <submittedName>
        <fullName evidence="1">SFRICE_038692</fullName>
    </submittedName>
</protein>
<accession>A0A2H1WNT3</accession>
<organism evidence="1">
    <name type="scientific">Spodoptera frugiperda</name>
    <name type="common">Fall armyworm</name>
    <dbReference type="NCBI Taxonomy" id="7108"/>
    <lineage>
        <taxon>Eukaryota</taxon>
        <taxon>Metazoa</taxon>
        <taxon>Ecdysozoa</taxon>
        <taxon>Arthropoda</taxon>
        <taxon>Hexapoda</taxon>
        <taxon>Insecta</taxon>
        <taxon>Pterygota</taxon>
        <taxon>Neoptera</taxon>
        <taxon>Endopterygota</taxon>
        <taxon>Lepidoptera</taxon>
        <taxon>Glossata</taxon>
        <taxon>Ditrysia</taxon>
        <taxon>Noctuoidea</taxon>
        <taxon>Noctuidae</taxon>
        <taxon>Amphipyrinae</taxon>
        <taxon>Spodoptera</taxon>
    </lineage>
</organism>
<dbReference type="EMBL" id="ODYU01009966">
    <property type="protein sequence ID" value="SOQ54733.1"/>
    <property type="molecule type" value="Genomic_DNA"/>
</dbReference>
<reference evidence="1" key="1">
    <citation type="submission" date="2016-07" db="EMBL/GenBank/DDBJ databases">
        <authorList>
            <person name="Bretaudeau A."/>
        </authorList>
    </citation>
    <scope>NUCLEOTIDE SEQUENCE</scope>
    <source>
        <strain evidence="1">Rice</strain>
        <tissue evidence="1">Whole body</tissue>
    </source>
</reference>
<name>A0A2H1WNT3_SPOFR</name>
<gene>
    <name evidence="1" type="ORF">SFRICE_038692</name>
</gene>
<evidence type="ECO:0000313" key="1">
    <source>
        <dbReference type="EMBL" id="SOQ54733.1"/>
    </source>
</evidence>
<proteinExistence type="predicted"/>